<evidence type="ECO:0000256" key="1">
    <source>
        <dbReference type="SAM" id="MobiDB-lite"/>
    </source>
</evidence>
<name>A0A2P5HQJ0_DIAHE</name>
<dbReference type="CDD" id="cd19481">
    <property type="entry name" value="RecA-like_protease"/>
    <property type="match status" value="1"/>
</dbReference>
<dbReference type="AlphaFoldDB" id="A0A2P5HQJ0"/>
<gene>
    <name evidence="3" type="ORF">DHEL01_v209077</name>
</gene>
<dbReference type="GO" id="GO:0016887">
    <property type="term" value="F:ATP hydrolysis activity"/>
    <property type="evidence" value="ECO:0007669"/>
    <property type="project" value="InterPro"/>
</dbReference>
<organism evidence="3 4">
    <name type="scientific">Diaporthe helianthi</name>
    <dbReference type="NCBI Taxonomy" id="158607"/>
    <lineage>
        <taxon>Eukaryota</taxon>
        <taxon>Fungi</taxon>
        <taxon>Dikarya</taxon>
        <taxon>Ascomycota</taxon>
        <taxon>Pezizomycotina</taxon>
        <taxon>Sordariomycetes</taxon>
        <taxon>Sordariomycetidae</taxon>
        <taxon>Diaporthales</taxon>
        <taxon>Diaporthaceae</taxon>
        <taxon>Diaporthe</taxon>
    </lineage>
</organism>
<comment type="caution">
    <text evidence="3">The sequence shown here is derived from an EMBL/GenBank/DDBJ whole genome shotgun (WGS) entry which is preliminary data.</text>
</comment>
<evidence type="ECO:0000259" key="2">
    <source>
        <dbReference type="SMART" id="SM00382"/>
    </source>
</evidence>
<dbReference type="Proteomes" id="UP000094444">
    <property type="component" value="Unassembled WGS sequence"/>
</dbReference>
<dbReference type="GO" id="GO:0005524">
    <property type="term" value="F:ATP binding"/>
    <property type="evidence" value="ECO:0007669"/>
    <property type="project" value="InterPro"/>
</dbReference>
<feature type="region of interest" description="Disordered" evidence="1">
    <location>
        <begin position="451"/>
        <end position="479"/>
    </location>
</feature>
<dbReference type="InterPro" id="IPR054289">
    <property type="entry name" value="DUF7025"/>
</dbReference>
<dbReference type="Pfam" id="PF22942">
    <property type="entry name" value="DUF7025"/>
    <property type="match status" value="1"/>
</dbReference>
<dbReference type="STRING" id="158607.A0A2P5HQJ0"/>
<sequence length="785" mass="89607">MDPILQPDDTLMREGEPSNPHLDEDGKPTSADAAHSPDAFCKLKFTVASSSDSDSDLDLDSDLDSDSDSESDSGSDSSQLSSTDKMENPKPPADPPQNEKSKNLHFRRVDQVWDHSIHNYRLQYTAEPSPDRKDNESCFHVRRKFDWEGKYETTLVDVKSKALRECLQDVIGNIKGVSLVDRIPQLDPNVLFLYLEDLKKHAKNLKKQGKNPSESDTQDREQEVEWAEEKRLSLKVLVKYIDDDYKLIKKSLYPMLKHGLITFNLLWALWKPGTLVYGAANWIQNEHMIHKIDDAEKYKHTTEGTFFYMLSSKYLVYDGKQFKYCPIGLQVEGFRGAKKITDLGFYPLKYHKNEKQIRKALIERGKKFVSLSGVHYKSHQGMAYCKKRNSIIKVHDNTRVMIDPANYISTNPKYSVLNGELCPKEQDILSEDDTTGRLSLFDMTKDEAEDMNKEKLSKVETQDDAASDSNDYQGKQLVSKKTPEWTDEEYLIASPFVPGFSFADKLWLQFTVSGIQEIRWNEQAYESLVLEKKTKDTLKALVESHKYHAADSIDDVIQGKGKGLVSVLHGPPGTGKTLTVECISELLKCPLYTISAGELGTTSFALEDKLQSIFDLCHAWGAILLLDEVDVFLEKRSMQDIHRNALVSIFLRQLEYFKGILFLTTNQVQTFDQGFQSRIHLALRYDPLNLKAKKAVFKMFVEKARGQQEVDITPFTEEEYKELALHELNGRQIKNTVIRAQALAVNEGEALTMAHIRQILEVQVNFDRDLKGGPGYWEALNSFYN</sequence>
<proteinExistence type="predicted"/>
<feature type="compositionally biased region" description="Low complexity" evidence="1">
    <location>
        <begin position="74"/>
        <end position="83"/>
    </location>
</feature>
<dbReference type="InterPro" id="IPR027417">
    <property type="entry name" value="P-loop_NTPase"/>
</dbReference>
<evidence type="ECO:0000313" key="4">
    <source>
        <dbReference type="Proteomes" id="UP000094444"/>
    </source>
</evidence>
<dbReference type="Pfam" id="PF00004">
    <property type="entry name" value="AAA"/>
    <property type="match status" value="1"/>
</dbReference>
<keyword evidence="4" id="KW-1185">Reference proteome</keyword>
<dbReference type="InParanoid" id="A0A2P5HQJ0"/>
<dbReference type="PANTHER" id="PTHR46411:SF1">
    <property type="entry name" value="FAMILY ATPASE, PUTATIVE (AFU_ORTHOLOGUE AFUA_7G05752)-RELATED"/>
    <property type="match status" value="1"/>
</dbReference>
<dbReference type="InterPro" id="IPR003959">
    <property type="entry name" value="ATPase_AAA_core"/>
</dbReference>
<feature type="region of interest" description="Disordered" evidence="1">
    <location>
        <begin position="1"/>
        <end position="35"/>
    </location>
</feature>
<accession>A0A2P5HQJ0</accession>
<feature type="compositionally biased region" description="Acidic residues" evidence="1">
    <location>
        <begin position="53"/>
        <end position="73"/>
    </location>
</feature>
<dbReference type="SUPFAM" id="SSF52540">
    <property type="entry name" value="P-loop containing nucleoside triphosphate hydrolases"/>
    <property type="match status" value="1"/>
</dbReference>
<feature type="region of interest" description="Disordered" evidence="1">
    <location>
        <begin position="48"/>
        <end position="104"/>
    </location>
</feature>
<feature type="domain" description="AAA+ ATPase" evidence="2">
    <location>
        <begin position="562"/>
        <end position="705"/>
    </location>
</feature>
<dbReference type="OrthoDB" id="10042665at2759"/>
<feature type="compositionally biased region" description="Basic and acidic residues" evidence="1">
    <location>
        <begin position="451"/>
        <end position="461"/>
    </location>
</feature>
<dbReference type="SMART" id="SM00382">
    <property type="entry name" value="AAA"/>
    <property type="match status" value="1"/>
</dbReference>
<reference evidence="3" key="1">
    <citation type="submission" date="2017-09" db="EMBL/GenBank/DDBJ databases">
        <title>Polyketide synthases of a Diaporthe helianthi virulent isolate.</title>
        <authorList>
            <person name="Baroncelli R."/>
        </authorList>
    </citation>
    <scope>NUCLEOTIDE SEQUENCE [LARGE SCALE GENOMIC DNA]</scope>
    <source>
        <strain evidence="3">7/96</strain>
    </source>
</reference>
<dbReference type="InterPro" id="IPR003593">
    <property type="entry name" value="AAA+_ATPase"/>
</dbReference>
<dbReference type="EMBL" id="MAVT02000980">
    <property type="protein sequence ID" value="POS72532.1"/>
    <property type="molecule type" value="Genomic_DNA"/>
</dbReference>
<feature type="compositionally biased region" description="Basic and acidic residues" evidence="1">
    <location>
        <begin position="10"/>
        <end position="27"/>
    </location>
</feature>
<dbReference type="Gene3D" id="3.40.50.300">
    <property type="entry name" value="P-loop containing nucleotide triphosphate hydrolases"/>
    <property type="match status" value="1"/>
</dbReference>
<dbReference type="PANTHER" id="PTHR46411">
    <property type="entry name" value="FAMILY ATPASE, PUTATIVE-RELATED"/>
    <property type="match status" value="1"/>
</dbReference>
<protein>
    <recommendedName>
        <fullName evidence="2">AAA+ ATPase domain-containing protein</fullName>
    </recommendedName>
</protein>
<evidence type="ECO:0000313" key="3">
    <source>
        <dbReference type="EMBL" id="POS72532.1"/>
    </source>
</evidence>